<keyword evidence="8" id="KW-1185">Reference proteome</keyword>
<evidence type="ECO:0000256" key="2">
    <source>
        <dbReference type="ARBA" id="ARBA00006648"/>
    </source>
</evidence>
<evidence type="ECO:0000256" key="4">
    <source>
        <dbReference type="ARBA" id="ARBA00022729"/>
    </source>
</evidence>
<organism evidence="7 8">
    <name type="scientific">Cylicostephanus goldi</name>
    <name type="common">Nematode worm</name>
    <dbReference type="NCBI Taxonomy" id="71465"/>
    <lineage>
        <taxon>Eukaryota</taxon>
        <taxon>Metazoa</taxon>
        <taxon>Ecdysozoa</taxon>
        <taxon>Nematoda</taxon>
        <taxon>Chromadorea</taxon>
        <taxon>Rhabditida</taxon>
        <taxon>Rhabditina</taxon>
        <taxon>Rhabditomorpha</taxon>
        <taxon>Strongyloidea</taxon>
        <taxon>Strongylidae</taxon>
        <taxon>Cylicostephanus</taxon>
    </lineage>
</organism>
<reference evidence="7 8" key="1">
    <citation type="submission" date="2018-11" db="EMBL/GenBank/DDBJ databases">
        <authorList>
            <consortium name="Pathogen Informatics"/>
        </authorList>
    </citation>
    <scope>NUCLEOTIDE SEQUENCE [LARGE SCALE GENOMIC DNA]</scope>
</reference>
<proteinExistence type="inferred from homology"/>
<keyword evidence="6" id="KW-0446">Lipid-binding</keyword>
<evidence type="ECO:0000256" key="6">
    <source>
        <dbReference type="ARBA" id="ARBA00023121"/>
    </source>
</evidence>
<accession>A0A3P7QSA7</accession>
<dbReference type="GO" id="GO:0008289">
    <property type="term" value="F:lipid binding"/>
    <property type="evidence" value="ECO:0007669"/>
    <property type="project" value="UniProtKB-KW"/>
</dbReference>
<protein>
    <submittedName>
        <fullName evidence="7">Uncharacterized protein</fullName>
    </submittedName>
</protein>
<keyword evidence="3" id="KW-0964">Secreted</keyword>
<keyword evidence="4" id="KW-0732">Signal</keyword>
<evidence type="ECO:0000256" key="3">
    <source>
        <dbReference type="ARBA" id="ARBA00022525"/>
    </source>
</evidence>
<dbReference type="AlphaFoldDB" id="A0A3P7QSA7"/>
<dbReference type="GO" id="GO:0005576">
    <property type="term" value="C:extracellular region"/>
    <property type="evidence" value="ECO:0007669"/>
    <property type="project" value="UniProtKB-SubCell"/>
</dbReference>
<dbReference type="InterPro" id="IPR008632">
    <property type="entry name" value="Gp-FAR-1"/>
</dbReference>
<evidence type="ECO:0000256" key="1">
    <source>
        <dbReference type="ARBA" id="ARBA00004613"/>
    </source>
</evidence>
<dbReference type="OrthoDB" id="5814891at2759"/>
<evidence type="ECO:0000256" key="5">
    <source>
        <dbReference type="ARBA" id="ARBA00023054"/>
    </source>
</evidence>
<dbReference type="EMBL" id="UYRV01121129">
    <property type="protein sequence ID" value="VDN32639.1"/>
    <property type="molecule type" value="Genomic_DNA"/>
</dbReference>
<keyword evidence="5" id="KW-0175">Coiled coil</keyword>
<dbReference type="Gene3D" id="1.20.120.1100">
    <property type="match status" value="1"/>
</dbReference>
<evidence type="ECO:0000313" key="8">
    <source>
        <dbReference type="Proteomes" id="UP000271889"/>
    </source>
</evidence>
<dbReference type="Proteomes" id="UP000271889">
    <property type="component" value="Unassembled WGS sequence"/>
</dbReference>
<gene>
    <name evidence="7" type="ORF">CGOC_LOCUS12165</name>
</gene>
<name>A0A3P7QSA7_CYLGO</name>
<dbReference type="Pfam" id="PF05823">
    <property type="entry name" value="Gp-FAR-1"/>
    <property type="match status" value="1"/>
</dbReference>
<sequence length="127" mass="14536">MHNFLLQSREELKEKSPELAAKLNNLFELVKRQLAELDPEGKEFLKNMTVMWKSKSFDGYAAPTVAEELTLGFIKKFNALSDDVKEDIKKKLPALAAFLTSETQLQNIFSFNRDSSGEETAKRLQEH</sequence>
<evidence type="ECO:0000313" key="7">
    <source>
        <dbReference type="EMBL" id="VDN32639.1"/>
    </source>
</evidence>
<comment type="subcellular location">
    <subcellularLocation>
        <location evidence="1">Secreted</location>
    </subcellularLocation>
</comment>
<comment type="similarity">
    <text evidence="2">Belongs to the fatty-acid and retinol-binding protein (FARBP) family.</text>
</comment>